<organism evidence="2 3">
    <name type="scientific">Cryptococcus wingfieldii CBS 7118</name>
    <dbReference type="NCBI Taxonomy" id="1295528"/>
    <lineage>
        <taxon>Eukaryota</taxon>
        <taxon>Fungi</taxon>
        <taxon>Dikarya</taxon>
        <taxon>Basidiomycota</taxon>
        <taxon>Agaricomycotina</taxon>
        <taxon>Tremellomycetes</taxon>
        <taxon>Tremellales</taxon>
        <taxon>Cryptococcaceae</taxon>
        <taxon>Cryptococcus</taxon>
    </lineage>
</organism>
<gene>
    <name evidence="2" type="ORF">L198_05632</name>
</gene>
<feature type="compositionally biased region" description="Acidic residues" evidence="1">
    <location>
        <begin position="277"/>
        <end position="296"/>
    </location>
</feature>
<keyword evidence="3" id="KW-1185">Reference proteome</keyword>
<dbReference type="Proteomes" id="UP000094819">
    <property type="component" value="Unassembled WGS sequence"/>
</dbReference>
<feature type="region of interest" description="Disordered" evidence="1">
    <location>
        <begin position="62"/>
        <end position="143"/>
    </location>
</feature>
<reference evidence="2 3" key="1">
    <citation type="submission" date="2016-06" db="EMBL/GenBank/DDBJ databases">
        <title>Evolution of pathogenesis and genome organization in the Tremellales.</title>
        <authorList>
            <person name="Cuomo C."/>
            <person name="Litvintseva A."/>
            <person name="Heitman J."/>
            <person name="Chen Y."/>
            <person name="Sun S."/>
            <person name="Springer D."/>
            <person name="Dromer F."/>
            <person name="Young S."/>
            <person name="Zeng Q."/>
            <person name="Chapman S."/>
            <person name="Gujja S."/>
            <person name="Saif S."/>
            <person name="Birren B."/>
        </authorList>
    </citation>
    <scope>NUCLEOTIDE SEQUENCE [LARGE SCALE GENOMIC DNA]</scope>
    <source>
        <strain evidence="2 3">CBS 7118</strain>
    </source>
</reference>
<proteinExistence type="predicted"/>
<comment type="caution">
    <text evidence="2">The sequence shown here is derived from an EMBL/GenBank/DDBJ whole genome shotgun (WGS) entry which is preliminary data.</text>
</comment>
<protein>
    <submittedName>
        <fullName evidence="2">Uncharacterized protein</fullName>
    </submittedName>
</protein>
<dbReference type="GeneID" id="30194845"/>
<sequence>MSSRMDSRRVSMLATPSWRPFKTCEWTPAVTREDDRSTVTKEEIAWESSRRALTLAYRACNPAPAKKPRKSAPANLENSNGVASDPGDDQDDFEILSGDDHEPATGKKGMGKGKSPKNKAPPKNTASPAKKKPTVTKKATISIRHDTPKELAAFRAQEAGLGILEGLPLGEQAVRISARAVGLSSDRLRLDKQALALKTVALKARLLESRATSSLAVLLSSSRVTAGVPSQVLKGIRDDIANIKACRESILEDVERMALGEEEATGKAARGARAIADMEEEEPEETELSEGEDEEE</sequence>
<feature type="region of interest" description="Disordered" evidence="1">
    <location>
        <begin position="262"/>
        <end position="296"/>
    </location>
</feature>
<dbReference type="EMBL" id="AWGH01000017">
    <property type="protein sequence ID" value="ODN92836.1"/>
    <property type="molecule type" value="Genomic_DNA"/>
</dbReference>
<evidence type="ECO:0000313" key="2">
    <source>
        <dbReference type="EMBL" id="ODN92836.1"/>
    </source>
</evidence>
<evidence type="ECO:0000256" key="1">
    <source>
        <dbReference type="SAM" id="MobiDB-lite"/>
    </source>
</evidence>
<accession>A0A1E3IY59</accession>
<dbReference type="AlphaFoldDB" id="A0A1E3IY59"/>
<dbReference type="RefSeq" id="XP_019030463.1">
    <property type="nucleotide sequence ID" value="XM_019177712.1"/>
</dbReference>
<dbReference type="OrthoDB" id="10618683at2759"/>
<evidence type="ECO:0000313" key="3">
    <source>
        <dbReference type="Proteomes" id="UP000094819"/>
    </source>
</evidence>
<name>A0A1E3IY59_9TREE</name>